<evidence type="ECO:0000256" key="4">
    <source>
        <dbReference type="ARBA" id="ARBA00023015"/>
    </source>
</evidence>
<accession>A0A8C9JUY5</accession>
<keyword evidence="4" id="KW-0805">Transcription regulation</keyword>
<reference evidence="7" key="1">
    <citation type="submission" date="2025-08" db="UniProtKB">
        <authorList>
            <consortium name="Ensembl"/>
        </authorList>
    </citation>
    <scope>IDENTIFICATION</scope>
</reference>
<dbReference type="SUPFAM" id="SSF48508">
    <property type="entry name" value="Nuclear receptor ligand-binding domain"/>
    <property type="match status" value="1"/>
</dbReference>
<reference evidence="7" key="2">
    <citation type="submission" date="2025-09" db="UniProtKB">
        <authorList>
            <consortium name="Ensembl"/>
        </authorList>
    </citation>
    <scope>IDENTIFICATION</scope>
</reference>
<keyword evidence="6" id="KW-0675">Receptor</keyword>
<evidence type="ECO:0008006" key="9">
    <source>
        <dbReference type="Google" id="ProtNLM"/>
    </source>
</evidence>
<protein>
    <recommendedName>
        <fullName evidence="9">NR LBD domain-containing protein</fullName>
    </recommendedName>
</protein>
<proteinExistence type="predicted"/>
<keyword evidence="8" id="KW-1185">Reference proteome</keyword>
<evidence type="ECO:0000256" key="2">
    <source>
        <dbReference type="ARBA" id="ARBA00004496"/>
    </source>
</evidence>
<dbReference type="Proteomes" id="UP000675900">
    <property type="component" value="Unassembled WGS sequence"/>
</dbReference>
<dbReference type="GO" id="GO:0007283">
    <property type="term" value="P:spermatogenesis"/>
    <property type="evidence" value="ECO:0007669"/>
    <property type="project" value="TreeGrafter"/>
</dbReference>
<dbReference type="GO" id="GO:0005634">
    <property type="term" value="C:nucleus"/>
    <property type="evidence" value="ECO:0007669"/>
    <property type="project" value="UniProtKB-SubCell"/>
</dbReference>
<evidence type="ECO:0000256" key="3">
    <source>
        <dbReference type="ARBA" id="ARBA00022490"/>
    </source>
</evidence>
<name>A0A8C9JUY5_PANTA</name>
<dbReference type="GO" id="GO:0030325">
    <property type="term" value="P:adrenal gland development"/>
    <property type="evidence" value="ECO:0007669"/>
    <property type="project" value="TreeGrafter"/>
</dbReference>
<dbReference type="GO" id="GO:0000122">
    <property type="term" value="P:negative regulation of transcription by RNA polymerase II"/>
    <property type="evidence" value="ECO:0007669"/>
    <property type="project" value="TreeGrafter"/>
</dbReference>
<dbReference type="GO" id="GO:0005737">
    <property type="term" value="C:cytoplasm"/>
    <property type="evidence" value="ECO:0007669"/>
    <property type="project" value="UniProtKB-SubCell"/>
</dbReference>
<dbReference type="Gene3D" id="1.10.565.10">
    <property type="entry name" value="Retinoid X Receptor"/>
    <property type="match status" value="1"/>
</dbReference>
<dbReference type="GO" id="GO:0003714">
    <property type="term" value="F:transcription corepressor activity"/>
    <property type="evidence" value="ECO:0007669"/>
    <property type="project" value="TreeGrafter"/>
</dbReference>
<evidence type="ECO:0000256" key="6">
    <source>
        <dbReference type="ARBA" id="ARBA00023170"/>
    </source>
</evidence>
<dbReference type="Ensembl" id="ENSPTIT00000014369.1">
    <property type="protein sequence ID" value="ENSPTIP00000010410.1"/>
    <property type="gene ID" value="ENSPTIG00000011185.1"/>
</dbReference>
<dbReference type="PANTHER" id="PTHR24081:SF1">
    <property type="entry name" value="NUCLEAR RECEPTOR SUBFAMILY 0 GROUP B MEMBER 1"/>
    <property type="match status" value="1"/>
</dbReference>
<keyword evidence="5" id="KW-0804">Transcription</keyword>
<evidence type="ECO:0000256" key="5">
    <source>
        <dbReference type="ARBA" id="ARBA00023163"/>
    </source>
</evidence>
<evidence type="ECO:0000313" key="7">
    <source>
        <dbReference type="Ensembl" id="ENSPTIP00000010410.1"/>
    </source>
</evidence>
<evidence type="ECO:0000256" key="1">
    <source>
        <dbReference type="ARBA" id="ARBA00004123"/>
    </source>
</evidence>
<sequence>PRPPPPPHWVRRLGAGHLPSAAEVQVIKCFLAKCWSLDISTKEYAYLKGTVLFNPGKGRKIDCLHH</sequence>
<comment type="subcellular location">
    <subcellularLocation>
        <location evidence="2">Cytoplasm</location>
    </subcellularLocation>
    <subcellularLocation>
        <location evidence="1">Nucleus</location>
    </subcellularLocation>
</comment>
<keyword evidence="3" id="KW-0963">Cytoplasm</keyword>
<dbReference type="InterPro" id="IPR035500">
    <property type="entry name" value="NHR-like_dom_sf"/>
</dbReference>
<dbReference type="AlphaFoldDB" id="A0A8C9JUY5"/>
<evidence type="ECO:0000313" key="8">
    <source>
        <dbReference type="Proteomes" id="UP000675900"/>
    </source>
</evidence>
<dbReference type="GO" id="GO:0008584">
    <property type="term" value="P:male gonad development"/>
    <property type="evidence" value="ECO:0007669"/>
    <property type="project" value="TreeGrafter"/>
</dbReference>
<dbReference type="PANTHER" id="PTHR24081">
    <property type="entry name" value="NUCLEAR RECEPTOR SUBFAMILY 0 GROUP B"/>
    <property type="match status" value="1"/>
</dbReference>
<organism evidence="7 8">
    <name type="scientific">Panthera tigris altaica</name>
    <name type="common">Siberian tiger</name>
    <dbReference type="NCBI Taxonomy" id="74533"/>
    <lineage>
        <taxon>Eukaryota</taxon>
        <taxon>Metazoa</taxon>
        <taxon>Chordata</taxon>
        <taxon>Craniata</taxon>
        <taxon>Vertebrata</taxon>
        <taxon>Euteleostomi</taxon>
        <taxon>Mammalia</taxon>
        <taxon>Eutheria</taxon>
        <taxon>Laurasiatheria</taxon>
        <taxon>Carnivora</taxon>
        <taxon>Feliformia</taxon>
        <taxon>Felidae</taxon>
        <taxon>Pantherinae</taxon>
        <taxon>Panthera</taxon>
    </lineage>
</organism>
<dbReference type="InterPro" id="IPR033544">
    <property type="entry name" value="NR0B1/2"/>
</dbReference>